<dbReference type="PROSITE" id="PS00175">
    <property type="entry name" value="PG_MUTASE"/>
    <property type="match status" value="1"/>
</dbReference>
<accession>A0A8H9GA83</accession>
<evidence type="ECO:0000256" key="1">
    <source>
        <dbReference type="ARBA" id="ARBA00023152"/>
    </source>
</evidence>
<reference evidence="3" key="1">
    <citation type="journal article" date="2014" name="Int. J. Syst. Evol. Microbiol.">
        <title>Complete genome sequence of Corynebacterium casei LMG S-19264T (=DSM 44701T), isolated from a smear-ripened cheese.</title>
        <authorList>
            <consortium name="US DOE Joint Genome Institute (JGI-PGF)"/>
            <person name="Walter F."/>
            <person name="Albersmeier A."/>
            <person name="Kalinowski J."/>
            <person name="Ruckert C."/>
        </authorList>
    </citation>
    <scope>NUCLEOTIDE SEQUENCE</scope>
    <source>
        <strain evidence="3">JCM 1480</strain>
    </source>
</reference>
<dbReference type="GO" id="GO:0005737">
    <property type="term" value="C:cytoplasm"/>
    <property type="evidence" value="ECO:0007669"/>
    <property type="project" value="TreeGrafter"/>
</dbReference>
<evidence type="ECO:0000313" key="4">
    <source>
        <dbReference type="Proteomes" id="UP000648535"/>
    </source>
</evidence>
<dbReference type="SUPFAM" id="SSF53254">
    <property type="entry name" value="Phosphoglycerate mutase-like"/>
    <property type="match status" value="1"/>
</dbReference>
<comment type="caution">
    <text evidence="3">The sequence shown here is derived from an EMBL/GenBank/DDBJ whole genome shotgun (WGS) entry which is preliminary data.</text>
</comment>
<dbReference type="InterPro" id="IPR013078">
    <property type="entry name" value="His_Pase_superF_clade-1"/>
</dbReference>
<gene>
    <name evidence="3" type="primary">gpm</name>
    <name evidence="3" type="ORF">GCM10009769_19650</name>
</gene>
<dbReference type="Proteomes" id="UP000648535">
    <property type="component" value="Unassembled WGS sequence"/>
</dbReference>
<dbReference type="PANTHER" id="PTHR48100">
    <property type="entry name" value="BROAD-SPECIFICITY PHOSPHATASE YOR283W-RELATED"/>
    <property type="match status" value="1"/>
</dbReference>
<sequence length="254" mass="28324">MPITTVARMAVREIWLVRHGESEANVAAARAEADGADVIDAGHRDADVPLSPLGERQSRALGTELADRGLDDVPVALWVSPYLRAQQTITIAIEHGALAEPARRTDERLRDRELGVLDLLTRQGVRNRYPDEERRREWLGKYYHRPAGGESWADVMLRLRSALVDVDRLEDTDRLVVAAHDAVVMLTVAVCLDLDEPALTEFARTHTVANASLTRLRRDAVGAPWSLEEFSSVGHLYDDEVTEHGGRKDDARVR</sequence>
<keyword evidence="1" id="KW-0324">Glycolysis</keyword>
<organism evidence="3 4">
    <name type="scientific">Curtobacterium luteum</name>
    <dbReference type="NCBI Taxonomy" id="33881"/>
    <lineage>
        <taxon>Bacteria</taxon>
        <taxon>Bacillati</taxon>
        <taxon>Actinomycetota</taxon>
        <taxon>Actinomycetes</taxon>
        <taxon>Micrococcales</taxon>
        <taxon>Microbacteriaceae</taxon>
        <taxon>Curtobacterium</taxon>
    </lineage>
</organism>
<dbReference type="SMART" id="SM00855">
    <property type="entry name" value="PGAM"/>
    <property type="match status" value="1"/>
</dbReference>
<dbReference type="AlphaFoldDB" id="A0A8H9GA83"/>
<keyword evidence="2" id="KW-0413">Isomerase</keyword>
<dbReference type="GO" id="GO:0016791">
    <property type="term" value="F:phosphatase activity"/>
    <property type="evidence" value="ECO:0007669"/>
    <property type="project" value="TreeGrafter"/>
</dbReference>
<name>A0A8H9GA83_9MICO</name>
<dbReference type="CDD" id="cd07067">
    <property type="entry name" value="HP_PGM_like"/>
    <property type="match status" value="1"/>
</dbReference>
<dbReference type="Pfam" id="PF00300">
    <property type="entry name" value="His_Phos_1"/>
    <property type="match status" value="1"/>
</dbReference>
<dbReference type="PANTHER" id="PTHR48100:SF1">
    <property type="entry name" value="HISTIDINE PHOSPHATASE FAMILY PROTEIN-RELATED"/>
    <property type="match status" value="1"/>
</dbReference>
<evidence type="ECO:0000313" key="3">
    <source>
        <dbReference type="EMBL" id="GGL01580.1"/>
    </source>
</evidence>
<dbReference type="InterPro" id="IPR029033">
    <property type="entry name" value="His_PPase_superfam"/>
</dbReference>
<dbReference type="InterPro" id="IPR001345">
    <property type="entry name" value="PG/BPGM_mutase_AS"/>
</dbReference>
<protein>
    <submittedName>
        <fullName evidence="3">Phosphoglycerate mutase</fullName>
    </submittedName>
</protein>
<evidence type="ECO:0000256" key="2">
    <source>
        <dbReference type="ARBA" id="ARBA00023235"/>
    </source>
</evidence>
<dbReference type="Gene3D" id="3.40.50.1240">
    <property type="entry name" value="Phosphoglycerate mutase-like"/>
    <property type="match status" value="1"/>
</dbReference>
<dbReference type="InterPro" id="IPR050275">
    <property type="entry name" value="PGM_Phosphatase"/>
</dbReference>
<reference evidence="3" key="2">
    <citation type="submission" date="2020-09" db="EMBL/GenBank/DDBJ databases">
        <authorList>
            <person name="Sun Q."/>
            <person name="Ohkuma M."/>
        </authorList>
    </citation>
    <scope>NUCLEOTIDE SEQUENCE</scope>
    <source>
        <strain evidence="3">JCM 1480</strain>
    </source>
</reference>
<proteinExistence type="predicted"/>
<dbReference type="EMBL" id="BMOI01000007">
    <property type="protein sequence ID" value="GGL01580.1"/>
    <property type="molecule type" value="Genomic_DNA"/>
</dbReference>